<reference evidence="8" key="1">
    <citation type="submission" date="2011-05" db="EMBL/GenBank/DDBJ databases">
        <authorList>
            <person name="Richards S.R."/>
            <person name="Qu J."/>
            <person name="Jiang H."/>
            <person name="Jhangiani S.N."/>
            <person name="Agravi P."/>
            <person name="Goodspeed R."/>
            <person name="Gross S."/>
            <person name="Mandapat C."/>
            <person name="Jackson L."/>
            <person name="Mathew T."/>
            <person name="Pu L."/>
            <person name="Thornton R."/>
            <person name="Saada N."/>
            <person name="Wilczek-Boney K.B."/>
            <person name="Lee S."/>
            <person name="Kovar C."/>
            <person name="Wu Y."/>
            <person name="Scherer S.E."/>
            <person name="Worley K.C."/>
            <person name="Muzny D.M."/>
            <person name="Gibbs R."/>
        </authorList>
    </citation>
    <scope>NUCLEOTIDE SEQUENCE</scope>
    <source>
        <strain evidence="8">Brora</strain>
    </source>
</reference>
<dbReference type="InterPro" id="IPR023198">
    <property type="entry name" value="PGP-like_dom2"/>
</dbReference>
<dbReference type="SUPFAM" id="SSF56784">
    <property type="entry name" value="HAD-like"/>
    <property type="match status" value="1"/>
</dbReference>
<dbReference type="InterPro" id="IPR006323">
    <property type="entry name" value="Phosphonoacetald_hydro"/>
</dbReference>
<dbReference type="FunFam" id="1.10.150.240:FF:000006">
    <property type="entry name" value="Phosphonoacetaldehyde hydrolase"/>
    <property type="match status" value="1"/>
</dbReference>
<comment type="cofactor">
    <cofactor evidence="1">
        <name>Mg(2+)</name>
        <dbReference type="ChEBI" id="CHEBI:18420"/>
    </cofactor>
</comment>
<dbReference type="GO" id="GO:0050194">
    <property type="term" value="F:phosphonoacetaldehyde hydrolase activity"/>
    <property type="evidence" value="ECO:0007669"/>
    <property type="project" value="InterPro"/>
</dbReference>
<dbReference type="GO" id="GO:0008967">
    <property type="term" value="F:phosphoglycolate phosphatase activity"/>
    <property type="evidence" value="ECO:0007669"/>
    <property type="project" value="TreeGrafter"/>
</dbReference>
<sequence>MDLTATASMEGKPSEKQIPASRKWEVLNNPKFQYRYERKYRGTVKAVIFDWAGTIIDCGVFAPTKTFKKIFEAEGVAITDAEARGPMGLDKRMHIEKILQNQNVKERWFEIHGDFHTKDDIDRMYASFVPTQKNLLPENSKIIDGVSATVRNLTNHYKLKIGSTTGYPTPILQELLTAASIQGFIPDSSVAADEVPRSRPCPHMIWLTAIRLDVHPIQAIIKVDDTIDGIREGLAAGCWTVGVTKTGNYMAATESELYTMASKEYEQRLQKAYDILSESGAHYLIDSVVDLPIIIDDINKRLSKGESP</sequence>
<dbReference type="SFLD" id="SFLDG01135">
    <property type="entry name" value="C1.5.6:_HAD__Beta-PGM__Phospha"/>
    <property type="match status" value="1"/>
</dbReference>
<dbReference type="Proteomes" id="UP000014500">
    <property type="component" value="Unassembled WGS sequence"/>
</dbReference>
<dbReference type="PANTHER" id="PTHR43434">
    <property type="entry name" value="PHOSPHOGLYCOLATE PHOSPHATASE"/>
    <property type="match status" value="1"/>
</dbReference>
<evidence type="ECO:0000256" key="1">
    <source>
        <dbReference type="ARBA" id="ARBA00001946"/>
    </source>
</evidence>
<dbReference type="HAMAP" id="MF_01375">
    <property type="entry name" value="PhnX"/>
    <property type="match status" value="1"/>
</dbReference>
<dbReference type="GO" id="GO:0019700">
    <property type="term" value="P:organic phosphonate catabolic process"/>
    <property type="evidence" value="ECO:0007669"/>
    <property type="project" value="InterPro"/>
</dbReference>
<dbReference type="InterPro" id="IPR050155">
    <property type="entry name" value="HAD-like_hydrolase_sf"/>
</dbReference>
<dbReference type="eggNOG" id="ENOG502QU58">
    <property type="taxonomic scope" value="Eukaryota"/>
</dbReference>
<evidence type="ECO:0000256" key="4">
    <source>
        <dbReference type="ARBA" id="ARBA00022801"/>
    </source>
</evidence>
<evidence type="ECO:0008006" key="9">
    <source>
        <dbReference type="Google" id="ProtNLM"/>
    </source>
</evidence>
<keyword evidence="8" id="KW-1185">Reference proteome</keyword>
<evidence type="ECO:0000313" key="7">
    <source>
        <dbReference type="EnsemblMetazoa" id="SMAR015454-PA"/>
    </source>
</evidence>
<evidence type="ECO:0000313" key="8">
    <source>
        <dbReference type="Proteomes" id="UP000014500"/>
    </source>
</evidence>
<dbReference type="GO" id="GO:0046872">
    <property type="term" value="F:metal ion binding"/>
    <property type="evidence" value="ECO:0007669"/>
    <property type="project" value="UniProtKB-KW"/>
</dbReference>
<dbReference type="STRING" id="126957.T1JNM5"/>
<evidence type="ECO:0000256" key="2">
    <source>
        <dbReference type="ARBA" id="ARBA00011738"/>
    </source>
</evidence>
<evidence type="ECO:0000256" key="5">
    <source>
        <dbReference type="ARBA" id="ARBA00022842"/>
    </source>
</evidence>
<dbReference type="Pfam" id="PF00702">
    <property type="entry name" value="Hydrolase"/>
    <property type="match status" value="1"/>
</dbReference>
<dbReference type="HOGENOM" id="CLU_045011_12_0_1"/>
<dbReference type="OMA" id="GRPAPWM"/>
<comment type="subunit">
    <text evidence="2">Homodimer.</text>
</comment>
<dbReference type="EnsemblMetazoa" id="SMAR015454-RA">
    <property type="protein sequence ID" value="SMAR015454-PA"/>
    <property type="gene ID" value="SMAR015454"/>
</dbReference>
<dbReference type="GO" id="GO:0005829">
    <property type="term" value="C:cytosol"/>
    <property type="evidence" value="ECO:0007669"/>
    <property type="project" value="TreeGrafter"/>
</dbReference>
<dbReference type="NCBIfam" id="TIGR01422">
    <property type="entry name" value="phosphonatase"/>
    <property type="match status" value="1"/>
</dbReference>
<organism evidence="7 8">
    <name type="scientific">Strigamia maritima</name>
    <name type="common">European centipede</name>
    <name type="synonym">Geophilus maritimus</name>
    <dbReference type="NCBI Taxonomy" id="126957"/>
    <lineage>
        <taxon>Eukaryota</taxon>
        <taxon>Metazoa</taxon>
        <taxon>Ecdysozoa</taxon>
        <taxon>Arthropoda</taxon>
        <taxon>Myriapoda</taxon>
        <taxon>Chilopoda</taxon>
        <taxon>Pleurostigmophora</taxon>
        <taxon>Geophilomorpha</taxon>
        <taxon>Linotaeniidae</taxon>
        <taxon>Strigamia</taxon>
    </lineage>
</organism>
<name>T1JNM5_STRMM</name>
<keyword evidence="6" id="KW-0704">Schiff base</keyword>
<reference evidence="7" key="2">
    <citation type="submission" date="2015-02" db="UniProtKB">
        <authorList>
            <consortium name="EnsemblMetazoa"/>
        </authorList>
    </citation>
    <scope>IDENTIFICATION</scope>
</reference>
<proteinExistence type="inferred from homology"/>
<dbReference type="InterPro" id="IPR036412">
    <property type="entry name" value="HAD-like_sf"/>
</dbReference>
<accession>T1JNM5</accession>
<dbReference type="EMBL" id="JH431731">
    <property type="status" value="NOT_ANNOTATED_CDS"/>
    <property type="molecule type" value="Genomic_DNA"/>
</dbReference>
<dbReference type="Gene3D" id="1.10.150.240">
    <property type="entry name" value="Putative phosphatase, domain 2"/>
    <property type="match status" value="1"/>
</dbReference>
<dbReference type="PANTHER" id="PTHR43434:SF19">
    <property type="entry name" value="PHOSPHONOACETALDEHYDE HYDROLASE"/>
    <property type="match status" value="1"/>
</dbReference>
<protein>
    <recommendedName>
        <fullName evidence="9">Phosphonoacetaldehyde hydrolase</fullName>
    </recommendedName>
</protein>
<keyword evidence="5" id="KW-0460">Magnesium</keyword>
<dbReference type="Gene3D" id="3.40.50.1000">
    <property type="entry name" value="HAD superfamily/HAD-like"/>
    <property type="match status" value="1"/>
</dbReference>
<dbReference type="PhylomeDB" id="T1JNM5"/>
<dbReference type="InterPro" id="IPR023214">
    <property type="entry name" value="HAD_sf"/>
</dbReference>
<dbReference type="GO" id="GO:0006281">
    <property type="term" value="P:DNA repair"/>
    <property type="evidence" value="ECO:0007669"/>
    <property type="project" value="TreeGrafter"/>
</dbReference>
<dbReference type="AlphaFoldDB" id="T1JNM5"/>
<keyword evidence="3" id="KW-0479">Metal-binding</keyword>
<dbReference type="SFLD" id="SFLDS00003">
    <property type="entry name" value="Haloacid_Dehalogenase"/>
    <property type="match status" value="1"/>
</dbReference>
<evidence type="ECO:0000256" key="3">
    <source>
        <dbReference type="ARBA" id="ARBA00022723"/>
    </source>
</evidence>
<evidence type="ECO:0000256" key="6">
    <source>
        <dbReference type="ARBA" id="ARBA00023270"/>
    </source>
</evidence>
<dbReference type="SFLD" id="SFLDG01129">
    <property type="entry name" value="C1.5:_HAD__Beta-PGM__Phosphata"/>
    <property type="match status" value="1"/>
</dbReference>
<keyword evidence="4" id="KW-0378">Hydrolase</keyword>